<evidence type="ECO:0000313" key="4">
    <source>
        <dbReference type="Proteomes" id="UP000050833"/>
    </source>
</evidence>
<name>A0AAW3JR83_9FIRM</name>
<feature type="compositionally biased region" description="Low complexity" evidence="1">
    <location>
        <begin position="198"/>
        <end position="208"/>
    </location>
</feature>
<evidence type="ECO:0008006" key="5">
    <source>
        <dbReference type="Google" id="ProtNLM"/>
    </source>
</evidence>
<accession>A0AAW3JR83</accession>
<evidence type="ECO:0000256" key="1">
    <source>
        <dbReference type="SAM" id="MobiDB-lite"/>
    </source>
</evidence>
<protein>
    <recommendedName>
        <fullName evidence="5">Bacterial Ig domain-containing protein</fullName>
    </recommendedName>
</protein>
<dbReference type="AlphaFoldDB" id="A0AAW3JR83"/>
<dbReference type="Proteomes" id="UP000050833">
    <property type="component" value="Unassembled WGS sequence"/>
</dbReference>
<keyword evidence="4" id="KW-1185">Reference proteome</keyword>
<gene>
    <name evidence="3" type="ORF">APZ18_09045</name>
</gene>
<organism evidence="3 4">
    <name type="scientific">Butyribacter intestini</name>
    <dbReference type="NCBI Taxonomy" id="1703332"/>
    <lineage>
        <taxon>Bacteria</taxon>
        <taxon>Bacillati</taxon>
        <taxon>Bacillota</taxon>
        <taxon>Clostridia</taxon>
        <taxon>Lachnospirales</taxon>
        <taxon>Lachnospiraceae</taxon>
        <taxon>Butyribacter</taxon>
    </lineage>
</organism>
<feature type="signal peptide" evidence="2">
    <location>
        <begin position="1"/>
        <end position="22"/>
    </location>
</feature>
<reference evidence="3 4" key="1">
    <citation type="submission" date="2015-10" db="EMBL/GenBank/DDBJ databases">
        <title>Butyribacter intestini gen. nov., sp. nov., a butyric acid-producing bacterium of the family Lachnospiraceae isolated from the human faeces.</title>
        <authorList>
            <person name="Zou Y."/>
            <person name="Xue W."/>
            <person name="Luo G."/>
            <person name="Lv M."/>
        </authorList>
    </citation>
    <scope>NUCLEOTIDE SEQUENCE [LARGE SCALE GENOMIC DNA]</scope>
    <source>
        <strain evidence="3 4">TF01-11</strain>
    </source>
</reference>
<evidence type="ECO:0000256" key="2">
    <source>
        <dbReference type="SAM" id="SignalP"/>
    </source>
</evidence>
<keyword evidence="2" id="KW-0732">Signal</keyword>
<feature type="region of interest" description="Disordered" evidence="1">
    <location>
        <begin position="198"/>
        <end position="217"/>
    </location>
</feature>
<comment type="caution">
    <text evidence="3">The sequence shown here is derived from an EMBL/GenBank/DDBJ whole genome shotgun (WGS) entry which is preliminary data.</text>
</comment>
<sequence length="291" mass="30916">MRKKILAIALATTMAFSTAVVAVPANKNVAEAAVGDATVKDLDIGDAFTANTGDEDVSGNFQLVYKFTNKSVGTNNWDNYIVEIFDGAGQYISTRADNFGWFAGTWVDDGSTMEWGDGAADWNTYLEVMKDASVTVTVKRVGSKITITNKIVSNADSSKSYKFVANCDVPNAADALKVHITGEKVGLSGITTEYKKVSASNKSNSSSSSKKKSMSVKKVTAKAGTKVVKGSVSVAKAKVKVTVGKDKAKTAKVSGKNFTLKVSSKLKKNTKITVKVTKSGYKTVTKTVKVK</sequence>
<dbReference type="EMBL" id="LLKB01000005">
    <property type="protein sequence ID" value="KQC84860.1"/>
    <property type="molecule type" value="Genomic_DNA"/>
</dbReference>
<evidence type="ECO:0000313" key="3">
    <source>
        <dbReference type="EMBL" id="KQC84860.1"/>
    </source>
</evidence>
<proteinExistence type="predicted"/>
<feature type="chain" id="PRO_5043834201" description="Bacterial Ig domain-containing protein" evidence="2">
    <location>
        <begin position="23"/>
        <end position="291"/>
    </location>
</feature>
<dbReference type="RefSeq" id="WP_055944045.1">
    <property type="nucleotide sequence ID" value="NZ_JAQDCV010000002.1"/>
</dbReference>